<dbReference type="GO" id="GO:0003700">
    <property type="term" value="F:DNA-binding transcription factor activity"/>
    <property type="evidence" value="ECO:0007669"/>
    <property type="project" value="InterPro"/>
</dbReference>
<dbReference type="SUPFAM" id="SSF54637">
    <property type="entry name" value="Thioesterase/thiol ester dehydrase-isomerase"/>
    <property type="match status" value="1"/>
</dbReference>
<dbReference type="GO" id="GO:0045717">
    <property type="term" value="P:negative regulation of fatty acid biosynthetic process"/>
    <property type="evidence" value="ECO:0007669"/>
    <property type="project" value="InterPro"/>
</dbReference>
<keyword evidence="5" id="KW-0443">Lipid metabolism</keyword>
<name>A0A1E5L6Y8_9FIRM</name>
<dbReference type="GO" id="GO:0003677">
    <property type="term" value="F:DNA binding"/>
    <property type="evidence" value="ECO:0007669"/>
    <property type="project" value="UniProtKB-KW"/>
</dbReference>
<proteinExistence type="predicted"/>
<keyword evidence="2" id="KW-0444">Lipid biosynthesis</keyword>
<dbReference type="EMBL" id="MJAT01000012">
    <property type="protein sequence ID" value="OEH85774.1"/>
    <property type="molecule type" value="Genomic_DNA"/>
</dbReference>
<evidence type="ECO:0000256" key="6">
    <source>
        <dbReference type="ARBA" id="ARBA00023125"/>
    </source>
</evidence>
<evidence type="ECO:0000259" key="9">
    <source>
        <dbReference type="Pfam" id="PF03061"/>
    </source>
</evidence>
<organism evidence="10 11">
    <name type="scientific">Desulfuribacillus stibiiarsenatis</name>
    <dbReference type="NCBI Taxonomy" id="1390249"/>
    <lineage>
        <taxon>Bacteria</taxon>
        <taxon>Bacillati</taxon>
        <taxon>Bacillota</taxon>
        <taxon>Desulfuribacillia</taxon>
        <taxon>Desulfuribacillales</taxon>
        <taxon>Desulfuribacillaceae</taxon>
        <taxon>Desulfuribacillus</taxon>
    </lineage>
</organism>
<dbReference type="Pfam" id="PF03061">
    <property type="entry name" value="4HBT"/>
    <property type="match status" value="1"/>
</dbReference>
<accession>A0A1E5L6Y8</accession>
<evidence type="ECO:0000256" key="2">
    <source>
        <dbReference type="ARBA" id="ARBA00022516"/>
    </source>
</evidence>
<dbReference type="Gene3D" id="3.10.129.10">
    <property type="entry name" value="Hotdog Thioesterase"/>
    <property type="match status" value="1"/>
</dbReference>
<keyword evidence="8" id="KW-0804">Transcription</keyword>
<dbReference type="Proteomes" id="UP000095255">
    <property type="component" value="Unassembled WGS sequence"/>
</dbReference>
<dbReference type="RefSeq" id="WP_069701857.1">
    <property type="nucleotide sequence ID" value="NZ_MJAT01000012.1"/>
</dbReference>
<gene>
    <name evidence="10" type="ORF">BHU72_03050</name>
</gene>
<dbReference type="Gene3D" id="1.10.10.10">
    <property type="entry name" value="Winged helix-like DNA-binding domain superfamily/Winged helix DNA-binding domain"/>
    <property type="match status" value="1"/>
</dbReference>
<dbReference type="PIRSF" id="PIRSF037733">
    <property type="entry name" value="Transcription_factor_FapR"/>
    <property type="match status" value="1"/>
</dbReference>
<keyword evidence="11" id="KW-1185">Reference proteome</keyword>
<dbReference type="AlphaFoldDB" id="A0A1E5L6Y8"/>
<dbReference type="NCBIfam" id="NF003359">
    <property type="entry name" value="PRK04424.1"/>
    <property type="match status" value="1"/>
</dbReference>
<keyword evidence="4" id="KW-0805">Transcription regulation</keyword>
<evidence type="ECO:0000256" key="7">
    <source>
        <dbReference type="ARBA" id="ARBA00023160"/>
    </source>
</evidence>
<comment type="caution">
    <text evidence="10">The sequence shown here is derived from an EMBL/GenBank/DDBJ whole genome shotgun (WGS) entry which is preliminary data.</text>
</comment>
<sequence length="189" mass="21200">MKKLSKQERHILLCRKIEEIPFLTDEALAEEFDVSVPTIRLDRLTLGIPELRERMKHMAEENLNKVKSLHINEVIGDVLDLQLNSSAISILEIQKSHVLQKNKIARGHYLFAQANSLAVAVIDADVVVTASANIRFLRPVYLGEKCVAKAAVVSENSLKGSFTVKVTIFVNNEQVFEGDFKVAKYLDGK</sequence>
<reference evidence="10 11" key="1">
    <citation type="submission" date="2016-09" db="EMBL/GenBank/DDBJ databases">
        <title>Desulfuribacillus arsenicus sp. nov., an obligately anaerobic, dissimilatory arsenic- and antimonate-reducing bacterium isolated from anoxic sediments.</title>
        <authorList>
            <person name="Abin C.A."/>
            <person name="Hollibaugh J.T."/>
        </authorList>
    </citation>
    <scope>NUCLEOTIDE SEQUENCE [LARGE SCALE GENOMIC DNA]</scope>
    <source>
        <strain evidence="10 11">MLFW-2</strain>
    </source>
</reference>
<dbReference type="InterPro" id="IPR017275">
    <property type="entry name" value="Transcription_factor_FapR"/>
</dbReference>
<evidence type="ECO:0000256" key="4">
    <source>
        <dbReference type="ARBA" id="ARBA00023015"/>
    </source>
</evidence>
<protein>
    <submittedName>
        <fullName evidence="10">Fatty acid biosynthesis transcriptional regulator</fullName>
    </submittedName>
</protein>
<dbReference type="OrthoDB" id="1706183at2"/>
<evidence type="ECO:0000313" key="10">
    <source>
        <dbReference type="EMBL" id="OEH85774.1"/>
    </source>
</evidence>
<evidence type="ECO:0000256" key="8">
    <source>
        <dbReference type="ARBA" id="ARBA00023163"/>
    </source>
</evidence>
<dbReference type="STRING" id="1390249.BHU72_03050"/>
<dbReference type="InterPro" id="IPR036388">
    <property type="entry name" value="WH-like_DNA-bd_sf"/>
</dbReference>
<evidence type="ECO:0000313" key="11">
    <source>
        <dbReference type="Proteomes" id="UP000095255"/>
    </source>
</evidence>
<dbReference type="GO" id="GO:0006633">
    <property type="term" value="P:fatty acid biosynthetic process"/>
    <property type="evidence" value="ECO:0007669"/>
    <property type="project" value="UniProtKB-KW"/>
</dbReference>
<keyword evidence="1" id="KW-0678">Repressor</keyword>
<feature type="domain" description="Thioesterase" evidence="9">
    <location>
        <begin position="105"/>
        <end position="166"/>
    </location>
</feature>
<evidence type="ECO:0000256" key="3">
    <source>
        <dbReference type="ARBA" id="ARBA00022832"/>
    </source>
</evidence>
<keyword evidence="7" id="KW-0275">Fatty acid biosynthesis</keyword>
<evidence type="ECO:0000256" key="5">
    <source>
        <dbReference type="ARBA" id="ARBA00023098"/>
    </source>
</evidence>
<dbReference type="GO" id="GO:0045892">
    <property type="term" value="P:negative regulation of DNA-templated transcription"/>
    <property type="evidence" value="ECO:0007669"/>
    <property type="project" value="InterPro"/>
</dbReference>
<keyword evidence="6" id="KW-0238">DNA-binding</keyword>
<dbReference type="InterPro" id="IPR029069">
    <property type="entry name" value="HotDog_dom_sf"/>
</dbReference>
<evidence type="ECO:0000256" key="1">
    <source>
        <dbReference type="ARBA" id="ARBA00022491"/>
    </source>
</evidence>
<keyword evidence="3" id="KW-0276">Fatty acid metabolism</keyword>
<dbReference type="InterPro" id="IPR006683">
    <property type="entry name" value="Thioestr_dom"/>
</dbReference>